<evidence type="ECO:0000256" key="9">
    <source>
        <dbReference type="ARBA" id="ARBA00023242"/>
    </source>
</evidence>
<dbReference type="Pfam" id="PF04153">
    <property type="entry name" value="NOT2_3_5_C"/>
    <property type="match status" value="1"/>
</dbReference>
<evidence type="ECO:0000256" key="1">
    <source>
        <dbReference type="ARBA" id="ARBA00004123"/>
    </source>
</evidence>
<dbReference type="GO" id="GO:0000932">
    <property type="term" value="C:P-body"/>
    <property type="evidence" value="ECO:0007669"/>
    <property type="project" value="UniProtKB-UniRule"/>
</dbReference>
<feature type="region of interest" description="Disordered" evidence="12">
    <location>
        <begin position="144"/>
        <end position="165"/>
    </location>
</feature>
<feature type="compositionally biased region" description="Basic and acidic residues" evidence="12">
    <location>
        <begin position="480"/>
        <end position="492"/>
    </location>
</feature>
<feature type="domain" description="CCR4-Not complex component Not N-terminal" evidence="13">
    <location>
        <begin position="4"/>
        <end position="237"/>
    </location>
</feature>
<feature type="compositionally biased region" description="Low complexity" evidence="12">
    <location>
        <begin position="313"/>
        <end position="327"/>
    </location>
</feature>
<evidence type="ECO:0000256" key="8">
    <source>
        <dbReference type="ARBA" id="ARBA00023163"/>
    </source>
</evidence>
<feature type="coiled-coil region" evidence="11">
    <location>
        <begin position="42"/>
        <end position="98"/>
    </location>
</feature>
<dbReference type="VEuPathDB" id="ToxoDB:CSUI_001505"/>
<feature type="compositionally biased region" description="Low complexity" evidence="12">
    <location>
        <begin position="552"/>
        <end position="567"/>
    </location>
</feature>
<evidence type="ECO:0000313" key="16">
    <source>
        <dbReference type="Proteomes" id="UP000221165"/>
    </source>
</evidence>
<evidence type="ECO:0000256" key="6">
    <source>
        <dbReference type="ARBA" id="ARBA00022553"/>
    </source>
</evidence>
<accession>A0A2C6KX86</accession>
<evidence type="ECO:0000259" key="13">
    <source>
        <dbReference type="Pfam" id="PF04065"/>
    </source>
</evidence>
<evidence type="ECO:0000256" key="2">
    <source>
        <dbReference type="ARBA" id="ARBA00004496"/>
    </source>
</evidence>
<dbReference type="PANTHER" id="PTHR23326">
    <property type="entry name" value="CCR4 NOT-RELATED"/>
    <property type="match status" value="1"/>
</dbReference>
<evidence type="ECO:0000256" key="3">
    <source>
        <dbReference type="ARBA" id="ARBA00007682"/>
    </source>
</evidence>
<dbReference type="Pfam" id="PF04065">
    <property type="entry name" value="Not3"/>
    <property type="match status" value="1"/>
</dbReference>
<feature type="compositionally biased region" description="Low complexity" evidence="12">
    <location>
        <begin position="351"/>
        <end position="369"/>
    </location>
</feature>
<comment type="similarity">
    <text evidence="3 10">Belongs to the CNOT2/3/5 family.</text>
</comment>
<dbReference type="GeneID" id="94424922"/>
<keyword evidence="4 10" id="KW-0963">Cytoplasm</keyword>
<keyword evidence="5 10" id="KW-0678">Repressor</keyword>
<evidence type="ECO:0000256" key="7">
    <source>
        <dbReference type="ARBA" id="ARBA00023015"/>
    </source>
</evidence>
<name>A0A2C6KX86_9APIC</name>
<feature type="region of interest" description="Disordered" evidence="12">
    <location>
        <begin position="245"/>
        <end position="616"/>
    </location>
</feature>
<reference evidence="15 16" key="1">
    <citation type="journal article" date="2017" name="Int. J. Parasitol.">
        <title>The genome of the protozoan parasite Cystoisospora suis and a reverse vaccinology approach to identify vaccine candidates.</title>
        <authorList>
            <person name="Palmieri N."/>
            <person name="Shrestha A."/>
            <person name="Ruttkowski B."/>
            <person name="Beck T."/>
            <person name="Vogl C."/>
            <person name="Tomley F."/>
            <person name="Blake D.P."/>
            <person name="Joachim A."/>
        </authorList>
    </citation>
    <scope>NUCLEOTIDE SEQUENCE [LARGE SCALE GENOMIC DNA]</scope>
    <source>
        <strain evidence="15 16">Wien I</strain>
    </source>
</reference>
<protein>
    <submittedName>
        <fullName evidence="15">Not1 n-terminal ccr4-not complex component protein</fullName>
    </submittedName>
</protein>
<keyword evidence="9 10" id="KW-0539">Nucleus</keyword>
<dbReference type="Proteomes" id="UP000221165">
    <property type="component" value="Unassembled WGS sequence"/>
</dbReference>
<dbReference type="GO" id="GO:0005634">
    <property type="term" value="C:nucleus"/>
    <property type="evidence" value="ECO:0007669"/>
    <property type="project" value="UniProtKB-SubCell"/>
</dbReference>
<gene>
    <name evidence="15" type="ORF">CSUI_001505</name>
</gene>
<dbReference type="GO" id="GO:0006355">
    <property type="term" value="P:regulation of DNA-templated transcription"/>
    <property type="evidence" value="ECO:0007669"/>
    <property type="project" value="InterPro"/>
</dbReference>
<organism evidence="15 16">
    <name type="scientific">Cystoisospora suis</name>
    <dbReference type="NCBI Taxonomy" id="483139"/>
    <lineage>
        <taxon>Eukaryota</taxon>
        <taxon>Sar</taxon>
        <taxon>Alveolata</taxon>
        <taxon>Apicomplexa</taxon>
        <taxon>Conoidasida</taxon>
        <taxon>Coccidia</taxon>
        <taxon>Eucoccidiorida</taxon>
        <taxon>Eimeriorina</taxon>
        <taxon>Sarcocystidae</taxon>
        <taxon>Cystoisospora</taxon>
    </lineage>
</organism>
<dbReference type="RefSeq" id="XP_067926312.1">
    <property type="nucleotide sequence ID" value="XM_068061711.1"/>
</dbReference>
<feature type="compositionally biased region" description="Low complexity" evidence="12">
    <location>
        <begin position="596"/>
        <end position="608"/>
    </location>
</feature>
<feature type="compositionally biased region" description="Polar residues" evidence="12">
    <location>
        <begin position="493"/>
        <end position="503"/>
    </location>
</feature>
<evidence type="ECO:0000256" key="5">
    <source>
        <dbReference type="ARBA" id="ARBA00022491"/>
    </source>
</evidence>
<keyword evidence="16" id="KW-1185">Reference proteome</keyword>
<dbReference type="PIRSF" id="PIRSF005290">
    <property type="entry name" value="NOT_su_3_5"/>
    <property type="match status" value="1"/>
</dbReference>
<keyword evidence="8 10" id="KW-0804">Transcription</keyword>
<evidence type="ECO:0000259" key="14">
    <source>
        <dbReference type="Pfam" id="PF04153"/>
    </source>
</evidence>
<dbReference type="Gene3D" id="2.30.30.1020">
    <property type="entry name" value="CCR4-NOT complex subunit 2/3/5, C-terminal domain"/>
    <property type="match status" value="1"/>
</dbReference>
<dbReference type="GO" id="GO:0030015">
    <property type="term" value="C:CCR4-NOT core complex"/>
    <property type="evidence" value="ECO:0007669"/>
    <property type="project" value="UniProtKB-UniRule"/>
</dbReference>
<feature type="compositionally biased region" description="Gly residues" evidence="12">
    <location>
        <begin position="384"/>
        <end position="405"/>
    </location>
</feature>
<dbReference type="EMBL" id="MIGC01000607">
    <property type="protein sequence ID" value="PHJ24640.1"/>
    <property type="molecule type" value="Genomic_DNA"/>
</dbReference>
<keyword evidence="6" id="KW-0597">Phosphoprotein</keyword>
<feature type="compositionally biased region" description="Low complexity" evidence="12">
    <location>
        <begin position="504"/>
        <end position="516"/>
    </location>
</feature>
<keyword evidence="11" id="KW-0175">Coiled coil</keyword>
<sequence>MAEKRKLQQEVEKTLKRVEEGLDSFNDICEKAQGPLLSSSQKEKLETELKREIKKLQRFRDQIKTWQTSSDIKDKTPLDEARKKIEREMERFKVCEREFKMKAFSKEGLAAKAKLDPQEEERSRHREWLNEFITTLNTHVDAHEAEEEVLRSKKGKGGGGGRDSAQTERLLGQLQTHVQRHRWHINNMEQILRRLENDSVEMSLLEEVKESIELYIENFTNPDFYFDDTLYVSLNLDDVPEDGVSEVVKDSEEENGTSDPCGDFTPPSMAADPNTHGGSSGSPASSGGGGGQTGASSWAGRFSVSSPSSMNQTSGSAGGARSSSTHSRGAKGNNRHSGASTREKSELTGKPSAAETSSGAAPSSSSSPSSGGGGMTPGEARGNANGGHSGPGEGGAAGQGGGASGGAASSTAAPQHSRKKQGEEARSSSPGVVAGARLGGSHSKAAQGAGGRHGGEEGSGVEGMRFSNEEALSGGGGGGGRDECGGKSRRDSGNNTHTNTNKWATGVGLAGVAGAHGDAKKRKKRAGGEDSADEEEGKGREDAGPGEVTTRSLKQQQQQQQYSSNSEKSQKEGGTTGIREQGESSKAARNPPAVPPQSSSAVSESETSNRGSVSVHANGSIPSLAQGASTLSTIAALVDSSQLHCPTRMDGEQAPCASSLMSGAPSAAWPGGIFAGAAGPSSRPSVAPLSPQIPWSCAPDSFPDTPLAGFDSRHFFSKLDLDTLFFIFYYQQGTYQQYMAARELKRQSWRYHKKYLTWFQRHEEPRITADKYEQGTYVYFDYETGWCSRIKQDFTFEYHWLEDELLV</sequence>
<feature type="compositionally biased region" description="Polar residues" evidence="12">
    <location>
        <begin position="303"/>
        <end position="312"/>
    </location>
</feature>
<dbReference type="AlphaFoldDB" id="A0A2C6KX86"/>
<keyword evidence="7 10" id="KW-0805">Transcription regulation</keyword>
<evidence type="ECO:0000256" key="12">
    <source>
        <dbReference type="SAM" id="MobiDB-lite"/>
    </source>
</evidence>
<evidence type="ECO:0000256" key="4">
    <source>
        <dbReference type="ARBA" id="ARBA00022490"/>
    </source>
</evidence>
<feature type="domain" description="NOT2/NOT3/NOT5 C-terminal" evidence="14">
    <location>
        <begin position="687"/>
        <end position="801"/>
    </location>
</feature>
<comment type="caution">
    <text evidence="15">The sequence shown here is derived from an EMBL/GenBank/DDBJ whole genome shotgun (WGS) entry which is preliminary data.</text>
</comment>
<feature type="coiled-coil region" evidence="11">
    <location>
        <begin position="178"/>
        <end position="205"/>
    </location>
</feature>
<dbReference type="InterPro" id="IPR007282">
    <property type="entry name" value="NOT2/3/5_C"/>
</dbReference>
<proteinExistence type="inferred from homology"/>
<feature type="compositionally biased region" description="Gly residues" evidence="12">
    <location>
        <begin position="448"/>
        <end position="461"/>
    </location>
</feature>
<comment type="subcellular location">
    <subcellularLocation>
        <location evidence="2 10">Cytoplasm</location>
    </subcellularLocation>
    <subcellularLocation>
        <location evidence="1 10">Nucleus</location>
    </subcellularLocation>
</comment>
<dbReference type="InterPro" id="IPR007207">
    <property type="entry name" value="Not_N"/>
</dbReference>
<evidence type="ECO:0000256" key="10">
    <source>
        <dbReference type="PIRNR" id="PIRNR005290"/>
    </source>
</evidence>
<evidence type="ECO:0000256" key="11">
    <source>
        <dbReference type="SAM" id="Coils"/>
    </source>
</evidence>
<dbReference type="InterPro" id="IPR012270">
    <property type="entry name" value="CCR4-NOT_su3/5"/>
</dbReference>
<evidence type="ECO:0000313" key="15">
    <source>
        <dbReference type="EMBL" id="PHJ24640.1"/>
    </source>
</evidence>
<dbReference type="InterPro" id="IPR038635">
    <property type="entry name" value="CCR4-NOT_su2/3/5_C_sf"/>
</dbReference>
<dbReference type="OrthoDB" id="293823at2759"/>
<dbReference type="InterPro" id="IPR040168">
    <property type="entry name" value="Not2/3/5"/>
</dbReference>